<feature type="compositionally biased region" description="Pro residues" evidence="2">
    <location>
        <begin position="146"/>
        <end position="155"/>
    </location>
</feature>
<name>A0AAN9V2K6_9ORTH</name>
<feature type="compositionally biased region" description="Low complexity" evidence="2">
    <location>
        <begin position="429"/>
        <end position="442"/>
    </location>
</feature>
<dbReference type="GO" id="GO:0005634">
    <property type="term" value="C:nucleus"/>
    <property type="evidence" value="ECO:0007669"/>
    <property type="project" value="TreeGrafter"/>
</dbReference>
<dbReference type="GO" id="GO:0030289">
    <property type="term" value="C:protein phosphatase 4 complex"/>
    <property type="evidence" value="ECO:0007669"/>
    <property type="project" value="InterPro"/>
</dbReference>
<dbReference type="GO" id="GO:0019888">
    <property type="term" value="F:protein phosphatase regulator activity"/>
    <property type="evidence" value="ECO:0007669"/>
    <property type="project" value="InterPro"/>
</dbReference>
<accession>A0AAN9V2K6</accession>
<feature type="region of interest" description="Disordered" evidence="2">
    <location>
        <begin position="343"/>
        <end position="567"/>
    </location>
</feature>
<feature type="compositionally biased region" description="Polar residues" evidence="2">
    <location>
        <begin position="585"/>
        <end position="602"/>
    </location>
</feature>
<dbReference type="Pfam" id="PF09184">
    <property type="entry name" value="PPP4R2"/>
    <property type="match status" value="1"/>
</dbReference>
<feature type="compositionally biased region" description="Polar residues" evidence="2">
    <location>
        <begin position="445"/>
        <end position="462"/>
    </location>
</feature>
<evidence type="ECO:0000313" key="3">
    <source>
        <dbReference type="EMBL" id="KAK7788668.1"/>
    </source>
</evidence>
<feature type="region of interest" description="Disordered" evidence="2">
    <location>
        <begin position="135"/>
        <end position="159"/>
    </location>
</feature>
<dbReference type="InterPro" id="IPR015267">
    <property type="entry name" value="PPP4R2"/>
</dbReference>
<gene>
    <name evidence="3" type="ORF">R5R35_014120</name>
</gene>
<comment type="similarity">
    <text evidence="1">Belongs to the PPP4R2 family.</text>
</comment>
<evidence type="ECO:0000256" key="1">
    <source>
        <dbReference type="ARBA" id="ARBA00009207"/>
    </source>
</evidence>
<dbReference type="PANTHER" id="PTHR16487:SF0">
    <property type="entry name" value="PROTEIN PHOSPHATASE 4 REGULATORY SUBUNIT 2-RELATED"/>
    <property type="match status" value="1"/>
</dbReference>
<dbReference type="EMBL" id="JAZDUA010000980">
    <property type="protein sequence ID" value="KAK7788668.1"/>
    <property type="molecule type" value="Genomic_DNA"/>
</dbReference>
<comment type="caution">
    <text evidence="3">The sequence shown here is derived from an EMBL/GenBank/DDBJ whole genome shotgun (WGS) entry which is preliminary data.</text>
</comment>
<feature type="compositionally biased region" description="Acidic residues" evidence="2">
    <location>
        <begin position="519"/>
        <end position="532"/>
    </location>
</feature>
<evidence type="ECO:0000313" key="4">
    <source>
        <dbReference type="Proteomes" id="UP001378592"/>
    </source>
</evidence>
<dbReference type="GO" id="GO:0005737">
    <property type="term" value="C:cytoplasm"/>
    <property type="evidence" value="ECO:0007669"/>
    <property type="project" value="TreeGrafter"/>
</dbReference>
<feature type="region of interest" description="Disordered" evidence="2">
    <location>
        <begin position="580"/>
        <end position="610"/>
    </location>
</feature>
<sequence>MVNPEEVLQSLDEFSKLKPKDIPRELEEYLMYVAKTGDPVYQWSVVKCLFREKMLNVITDFYESCPSIDLPPCPNVDPFNYETMKASLLERLESFSNAPFTVQRLCELLTTPRKEYTRVDKFMRAIEKNILVVSTKEPGGSRARPDAPPPQPPPSSQADVLMNGVMDGRGAGGLDIGEAVETVSSEGVNLMQAGADVALAETIRVECEDIEMDDAASAGVWDPKAGGERAADPAASTATAVVWDAKAEEECAVNGDGLKVMDTPVEGSTVVWDSKDGECGESLKALSPSPEAAPPAADPPAASKPAEDEHEAAAVAVVSEFLTPNREDFGQGGEMSTGVENVPLVLASGPDPDRDPEPQSGGAVSDASADCAVQVANHDLEPVVTETIPKVEEPQSEEPVSEADSKEAAESKESESEDTSQVDAESGISCSADSSSASSDCATAEMNQTLETNGTLEITSVESEVMSPLEGLEDVTSNISPPSPDTGATLDGGEVTPPPTFAEMTADEDTQDAVRSSDPPDDETDGEPEELKEETGTKLESTPEPVVPLETKMEVDETPAVEDIQTEEPVVEQCVLEVPAEAVEPQSQTSSQEETATEQADSSVLPYNIV</sequence>
<proteinExistence type="inferred from homology"/>
<dbReference type="AlphaFoldDB" id="A0AAN9V2K6"/>
<protein>
    <recommendedName>
        <fullName evidence="5">Serine/threonine-protein phosphatase 4 regulatory subunit 2</fullName>
    </recommendedName>
</protein>
<dbReference type="Proteomes" id="UP001378592">
    <property type="component" value="Unassembled WGS sequence"/>
</dbReference>
<organism evidence="3 4">
    <name type="scientific">Gryllus longicercus</name>
    <dbReference type="NCBI Taxonomy" id="2509291"/>
    <lineage>
        <taxon>Eukaryota</taxon>
        <taxon>Metazoa</taxon>
        <taxon>Ecdysozoa</taxon>
        <taxon>Arthropoda</taxon>
        <taxon>Hexapoda</taxon>
        <taxon>Insecta</taxon>
        <taxon>Pterygota</taxon>
        <taxon>Neoptera</taxon>
        <taxon>Polyneoptera</taxon>
        <taxon>Orthoptera</taxon>
        <taxon>Ensifera</taxon>
        <taxon>Gryllidea</taxon>
        <taxon>Grylloidea</taxon>
        <taxon>Gryllidae</taxon>
        <taxon>Gryllinae</taxon>
        <taxon>Gryllus</taxon>
    </lineage>
</organism>
<feature type="region of interest" description="Disordered" evidence="2">
    <location>
        <begin position="270"/>
        <end position="311"/>
    </location>
</feature>
<evidence type="ECO:0008006" key="5">
    <source>
        <dbReference type="Google" id="ProtNLM"/>
    </source>
</evidence>
<reference evidence="3 4" key="1">
    <citation type="submission" date="2024-03" db="EMBL/GenBank/DDBJ databases">
        <title>The genome assembly and annotation of the cricket Gryllus longicercus Weissman &amp; Gray.</title>
        <authorList>
            <person name="Szrajer S."/>
            <person name="Gray D."/>
            <person name="Ylla G."/>
        </authorList>
    </citation>
    <scope>NUCLEOTIDE SEQUENCE [LARGE SCALE GENOMIC DNA]</scope>
    <source>
        <strain evidence="3">DAG 2021-001</strain>
        <tissue evidence="3">Whole body minus gut</tissue>
    </source>
</reference>
<keyword evidence="4" id="KW-1185">Reference proteome</keyword>
<evidence type="ECO:0000256" key="2">
    <source>
        <dbReference type="SAM" id="MobiDB-lite"/>
    </source>
</evidence>
<feature type="compositionally biased region" description="Acidic residues" evidence="2">
    <location>
        <begin position="556"/>
        <end position="567"/>
    </location>
</feature>
<dbReference type="PANTHER" id="PTHR16487">
    <property type="entry name" value="PPP4R2-RELATED PROTEIN"/>
    <property type="match status" value="1"/>
</dbReference>
<feature type="compositionally biased region" description="Basic and acidic residues" evidence="2">
    <location>
        <begin position="403"/>
        <end position="414"/>
    </location>
</feature>